<dbReference type="Gene3D" id="2.60.40.2610">
    <property type="entry name" value="Outer membrane usher protein FimD, plug domain"/>
    <property type="match status" value="1"/>
</dbReference>
<evidence type="ECO:0000256" key="9">
    <source>
        <dbReference type="ARBA" id="ARBA00023157"/>
    </source>
</evidence>
<dbReference type="Gene3D" id="2.60.40.3110">
    <property type="match status" value="1"/>
</dbReference>
<dbReference type="Pfam" id="PF13953">
    <property type="entry name" value="PapC_C"/>
    <property type="match status" value="1"/>
</dbReference>
<organism evidence="14 15">
    <name type="scientific">Enterobacillus tribolii</name>
    <dbReference type="NCBI Taxonomy" id="1487935"/>
    <lineage>
        <taxon>Bacteria</taxon>
        <taxon>Pseudomonadati</taxon>
        <taxon>Pseudomonadota</taxon>
        <taxon>Gammaproteobacteria</taxon>
        <taxon>Enterobacterales</taxon>
        <taxon>Hafniaceae</taxon>
        <taxon>Enterobacillus</taxon>
    </lineage>
</organism>
<comment type="similarity">
    <text evidence="2">Belongs to the fimbrial export usher family.</text>
</comment>
<dbReference type="Gene3D" id="2.60.40.2070">
    <property type="match status" value="1"/>
</dbReference>
<evidence type="ECO:0000256" key="4">
    <source>
        <dbReference type="ARBA" id="ARBA00022452"/>
    </source>
</evidence>
<evidence type="ECO:0000313" key="14">
    <source>
        <dbReference type="EMBL" id="RDK91086.1"/>
    </source>
</evidence>
<comment type="caution">
    <text evidence="14">The sequence shown here is derived from an EMBL/GenBank/DDBJ whole genome shotgun (WGS) entry which is preliminary data.</text>
</comment>
<dbReference type="GO" id="GO:0009279">
    <property type="term" value="C:cell outer membrane"/>
    <property type="evidence" value="ECO:0007669"/>
    <property type="project" value="UniProtKB-SubCell"/>
</dbReference>
<evidence type="ECO:0000256" key="2">
    <source>
        <dbReference type="ARBA" id="ARBA00008064"/>
    </source>
</evidence>
<evidence type="ECO:0000256" key="3">
    <source>
        <dbReference type="ARBA" id="ARBA00022448"/>
    </source>
</evidence>
<evidence type="ECO:0000256" key="5">
    <source>
        <dbReference type="ARBA" id="ARBA00022558"/>
    </source>
</evidence>
<evidence type="ECO:0000259" key="12">
    <source>
        <dbReference type="Pfam" id="PF13953"/>
    </source>
</evidence>
<keyword evidence="5" id="KW-1029">Fimbrium biogenesis</keyword>
<dbReference type="InterPro" id="IPR042186">
    <property type="entry name" value="FimD_plug_dom"/>
</dbReference>
<evidence type="ECO:0000256" key="11">
    <source>
        <dbReference type="SAM" id="SignalP"/>
    </source>
</evidence>
<dbReference type="FunFam" id="2.60.40.3110:FF:000001">
    <property type="entry name" value="Putative fimbrial outer membrane usher"/>
    <property type="match status" value="1"/>
</dbReference>
<keyword evidence="10" id="KW-0998">Cell outer membrane</keyword>
<dbReference type="FunFam" id="2.60.40.2610:FF:000001">
    <property type="entry name" value="Outer membrane fimbrial usher protein"/>
    <property type="match status" value="1"/>
</dbReference>
<feature type="domain" description="PapC N-terminal" evidence="13">
    <location>
        <begin position="41"/>
        <end position="187"/>
    </location>
</feature>
<feature type="domain" description="PapC-like C-terminal" evidence="12">
    <location>
        <begin position="773"/>
        <end position="839"/>
    </location>
</feature>
<keyword evidence="8" id="KW-0472">Membrane</keyword>
<dbReference type="InterPro" id="IPR037224">
    <property type="entry name" value="PapC_N_sf"/>
</dbReference>
<evidence type="ECO:0000256" key="1">
    <source>
        <dbReference type="ARBA" id="ARBA00004571"/>
    </source>
</evidence>
<keyword evidence="7 11" id="KW-0732">Signal</keyword>
<dbReference type="EMBL" id="QRAP01000005">
    <property type="protein sequence ID" value="RDK91086.1"/>
    <property type="molecule type" value="Genomic_DNA"/>
</dbReference>
<dbReference type="Pfam" id="PF13954">
    <property type="entry name" value="PapC_N"/>
    <property type="match status" value="1"/>
</dbReference>
<keyword evidence="6" id="KW-0812">Transmembrane</keyword>
<evidence type="ECO:0000256" key="10">
    <source>
        <dbReference type="ARBA" id="ARBA00023237"/>
    </source>
</evidence>
<name>A0A370QQM3_9GAMM</name>
<dbReference type="AlphaFoldDB" id="A0A370QQM3"/>
<keyword evidence="3" id="KW-0813">Transport</keyword>
<gene>
    <name evidence="14" type="ORF">C8D90_105374</name>
</gene>
<accession>A0A370QQM3</accession>
<reference evidence="14 15" key="1">
    <citation type="submission" date="2018-07" db="EMBL/GenBank/DDBJ databases">
        <title>Genomic Encyclopedia of Type Strains, Phase IV (KMG-IV): sequencing the most valuable type-strain genomes for metagenomic binning, comparative biology and taxonomic classification.</title>
        <authorList>
            <person name="Goeker M."/>
        </authorList>
    </citation>
    <scope>NUCLEOTIDE SEQUENCE [LARGE SCALE GENOMIC DNA]</scope>
    <source>
        <strain evidence="14 15">DSM 103736</strain>
    </source>
</reference>
<dbReference type="InterPro" id="IPR025949">
    <property type="entry name" value="PapC-like_C"/>
</dbReference>
<dbReference type="Gene3D" id="3.10.20.410">
    <property type="match status" value="1"/>
</dbReference>
<feature type="signal peptide" evidence="11">
    <location>
        <begin position="1"/>
        <end position="37"/>
    </location>
</feature>
<proteinExistence type="inferred from homology"/>
<feature type="chain" id="PRO_5016985319" evidence="11">
    <location>
        <begin position="38"/>
        <end position="854"/>
    </location>
</feature>
<keyword evidence="9" id="KW-1015">Disulfide bond</keyword>
<evidence type="ECO:0000313" key="15">
    <source>
        <dbReference type="Proteomes" id="UP000254848"/>
    </source>
</evidence>
<dbReference type="PANTHER" id="PTHR30451">
    <property type="entry name" value="OUTER MEMBRANE USHER PROTEIN"/>
    <property type="match status" value="1"/>
</dbReference>
<dbReference type="GO" id="GO:0009297">
    <property type="term" value="P:pilus assembly"/>
    <property type="evidence" value="ECO:0007669"/>
    <property type="project" value="InterPro"/>
</dbReference>
<dbReference type="RefSeq" id="WP_115458893.1">
    <property type="nucleotide sequence ID" value="NZ_QRAP01000005.1"/>
</dbReference>
<evidence type="ECO:0000256" key="6">
    <source>
        <dbReference type="ARBA" id="ARBA00022692"/>
    </source>
</evidence>
<dbReference type="PANTHER" id="PTHR30451:SF21">
    <property type="entry name" value="FIMBRIAL USHER DOMAIN-CONTAINING PROTEIN YDET-RELATED"/>
    <property type="match status" value="1"/>
</dbReference>
<keyword evidence="4" id="KW-1134">Transmembrane beta strand</keyword>
<comment type="subcellular location">
    <subcellularLocation>
        <location evidence="1">Cell outer membrane</location>
        <topology evidence="1">Multi-pass membrane protein</topology>
    </subcellularLocation>
</comment>
<evidence type="ECO:0000259" key="13">
    <source>
        <dbReference type="Pfam" id="PF13954"/>
    </source>
</evidence>
<dbReference type="InterPro" id="IPR043142">
    <property type="entry name" value="PapC-like_C_sf"/>
</dbReference>
<sequence length="854" mass="93257">MNDKKGIKAARFRYSTLTWLISCQVAMMLGTAGVAQAREFFNPALLEIDNPAQAGADLSVFEDGAQAPGKYRVDVYLNNEVVDTRDVEFTLQPDAATGRNKLQPCFSVGELEALGVRVNMFPALKTDSSCVNVSQAIPQSSANFIFNQQRLDVSIPQAALNVNARGYVSPDKWEEGIPALLTNYSFSGANSKGRKDRAESTNSYYLNLRSGINLGAWRLRNYSTWNRNNDGESHWKSINTYLQRDIIALKSQLVMGDTTTPSDVFDSVPLRGALMYSDDDMLPDSMKGYSPVVRGIARSNAQVTIRQNGYVIYQSYVPPGPFEIKDLFPTAGSGDLYVVIKESDGSEQNLTVAYASVPVLQREGRLKYSLSSGQYRSSNSNVDDTPFTQGTAMYGLPWGATIYGGVQAASKYQSLALGWGQNLGVIGAISADVTQAWSKLKNERKEDGQSWRVRYGKNFADLGTNFSLASYRYSTEGYYSMQETLDSYNNTGDINYYNHKKSRAEMTISQNLGQGFGSFTLSGIHEEYWNSSRKTESLSVGYNNSWEGISYGMNYTYSKNGYDSYGDRINVNDSIFSFNVSVPLSKWMPKNNYAYARYNLNTSKNGNTTNTVGVYGSLLEDNNLRYNVNQGYTSQGGGASGNASLNYQGGQGNINVGYNYSRNQQQVTYGLEGGILIHENGLTLSQPMSETAVLIKAPGASGARITNNTGVTTDWRGYAVVPYATPYRKKEISINTETLGDDVDMTITTQSVIPSRGAIARANFSPNVGQRVLMTLLRGGQPVPFGAVVTDTGNAANNGSIVGDGGQVYMSGMSSTGTLNVKWGTGASQQCQVTYSLPAQDKATGIQMINGDCR</sequence>
<evidence type="ECO:0000256" key="8">
    <source>
        <dbReference type="ARBA" id="ARBA00023136"/>
    </source>
</evidence>
<dbReference type="Proteomes" id="UP000254848">
    <property type="component" value="Unassembled WGS sequence"/>
</dbReference>
<evidence type="ECO:0000256" key="7">
    <source>
        <dbReference type="ARBA" id="ARBA00022729"/>
    </source>
</evidence>
<dbReference type="InterPro" id="IPR025885">
    <property type="entry name" value="PapC_N"/>
</dbReference>
<dbReference type="FunFam" id="3.10.20.410:FF:000001">
    <property type="entry name" value="Fimbrial outer membrane usher protein"/>
    <property type="match status" value="1"/>
</dbReference>
<protein>
    <submittedName>
        <fullName evidence="14">Outer membrane usher protein</fullName>
    </submittedName>
</protein>
<dbReference type="InterPro" id="IPR000015">
    <property type="entry name" value="Fimb_usher"/>
</dbReference>
<dbReference type="SUPFAM" id="SSF141729">
    <property type="entry name" value="FimD N-terminal domain-like"/>
    <property type="match status" value="1"/>
</dbReference>
<keyword evidence="15" id="KW-1185">Reference proteome</keyword>
<dbReference type="Pfam" id="PF00577">
    <property type="entry name" value="Usher"/>
    <property type="match status" value="1"/>
</dbReference>
<dbReference type="OrthoDB" id="6554712at2"/>
<dbReference type="GO" id="GO:0015473">
    <property type="term" value="F:fimbrial usher porin activity"/>
    <property type="evidence" value="ECO:0007669"/>
    <property type="project" value="InterPro"/>
</dbReference>